<comment type="caution">
    <text evidence="1">The sequence shown here is derived from an EMBL/GenBank/DDBJ whole genome shotgun (WGS) entry which is preliminary data.</text>
</comment>
<accession>A0ACC1KWB4</accession>
<feature type="non-terminal residue" evidence="1">
    <location>
        <position position="1"/>
    </location>
</feature>
<organism evidence="1 2">
    <name type="scientific">Coemansia helicoidea</name>
    <dbReference type="NCBI Taxonomy" id="1286919"/>
    <lineage>
        <taxon>Eukaryota</taxon>
        <taxon>Fungi</taxon>
        <taxon>Fungi incertae sedis</taxon>
        <taxon>Zoopagomycota</taxon>
        <taxon>Kickxellomycotina</taxon>
        <taxon>Kickxellomycetes</taxon>
        <taxon>Kickxellales</taxon>
        <taxon>Kickxellaceae</taxon>
        <taxon>Coemansia</taxon>
    </lineage>
</organism>
<keyword evidence="2" id="KW-1185">Reference proteome</keyword>
<sequence>VSRRTRSAQKHSHSHSPAPEPWRLGTDEPWAAQRTAHVGQYRAMLEAIHGSLFPRAVSGPLHARVYPVLNALLKVYGDGPRYILGEIARASASPGGSAAEPDGSRVARLHGVLAEDLPKLFEHERTVMRLLLVQIAEIQHGFCRQAVDLLQGASPGAGDRQRPQSACTAGQHVAGQHPGGADAAPPSAQEHAGLIRAGLWRLAQEAQRHEPAQYVVKSRHRGSPATPASRPDSVSDRSATIDDGSSVSVFEFVSTDSDSKLPAAPASPAVPAAPAGPATMAPPPPAPAQLVRRRPSTATRSLAGDFAGGSPRGETQQPARPASTKQWPKRPGGLMGRIANLRPGRIIRGQPGGGGGTLLPDRLGDDALDSIKPRPPPKDTPDSIRPPPLPPKDAPRARSYADIHSPAAAKGWVVNVARFEPLPLVDSIRFSKGFVDAAFHVFESQDRIDSETATVGPGVAPSTGAGACE</sequence>
<evidence type="ECO:0000313" key="2">
    <source>
        <dbReference type="Proteomes" id="UP001140087"/>
    </source>
</evidence>
<dbReference type="EMBL" id="JANBUN010001915">
    <property type="protein sequence ID" value="KAJ2796300.1"/>
    <property type="molecule type" value="Genomic_DNA"/>
</dbReference>
<protein>
    <submittedName>
        <fullName evidence="1">Uncharacterized protein</fullName>
    </submittedName>
</protein>
<name>A0ACC1KWB4_9FUNG</name>
<evidence type="ECO:0000313" key="1">
    <source>
        <dbReference type="EMBL" id="KAJ2796300.1"/>
    </source>
</evidence>
<proteinExistence type="predicted"/>
<dbReference type="Proteomes" id="UP001140087">
    <property type="component" value="Unassembled WGS sequence"/>
</dbReference>
<reference evidence="1" key="1">
    <citation type="submission" date="2022-07" db="EMBL/GenBank/DDBJ databases">
        <title>Phylogenomic reconstructions and comparative analyses of Kickxellomycotina fungi.</title>
        <authorList>
            <person name="Reynolds N.K."/>
            <person name="Stajich J.E."/>
            <person name="Barry K."/>
            <person name="Grigoriev I.V."/>
            <person name="Crous P."/>
            <person name="Smith M.E."/>
        </authorList>
    </citation>
    <scope>NUCLEOTIDE SEQUENCE</scope>
    <source>
        <strain evidence="1">BCRC 34780</strain>
    </source>
</reference>
<gene>
    <name evidence="1" type="ORF">H4R21_004769</name>
</gene>